<feature type="compositionally biased region" description="Pro residues" evidence="3">
    <location>
        <begin position="60"/>
        <end position="70"/>
    </location>
</feature>
<evidence type="ECO:0000259" key="5">
    <source>
        <dbReference type="Pfam" id="PF07912"/>
    </source>
</evidence>
<dbReference type="Pfam" id="PF07912">
    <property type="entry name" value="ERp29_N"/>
    <property type="match status" value="1"/>
</dbReference>
<reference evidence="6 7" key="1">
    <citation type="journal article" date="2024" name="Proc. Natl. Acad. Sci. U.S.A.">
        <title>The genetic regulatory architecture and epigenomic basis for age-related changes in rattlesnake venom.</title>
        <authorList>
            <person name="Hogan M.P."/>
            <person name="Holding M.L."/>
            <person name="Nystrom G.S."/>
            <person name="Colston T.J."/>
            <person name="Bartlett D.A."/>
            <person name="Mason A.J."/>
            <person name="Ellsworth S.A."/>
            <person name="Rautsaw R.M."/>
            <person name="Lawrence K.C."/>
            <person name="Strickland J.L."/>
            <person name="He B."/>
            <person name="Fraser P."/>
            <person name="Margres M.J."/>
            <person name="Gilbert D.M."/>
            <person name="Gibbs H.L."/>
            <person name="Parkinson C.L."/>
            <person name="Rokyta D.R."/>
        </authorList>
    </citation>
    <scope>NUCLEOTIDE SEQUENCE [LARGE SCALE GENOMIC DNA]</scope>
    <source>
        <strain evidence="6">DRR0105</strain>
    </source>
</reference>
<keyword evidence="7" id="KW-1185">Reference proteome</keyword>
<dbReference type="FunFam" id="3.40.30.10:FF:000133">
    <property type="entry name" value="Endoplasmic reticulum resident protein 29"/>
    <property type="match status" value="1"/>
</dbReference>
<dbReference type="InterPro" id="IPR036249">
    <property type="entry name" value="Thioredoxin-like_sf"/>
</dbReference>
<keyword evidence="2" id="KW-0256">Endoplasmic reticulum</keyword>
<dbReference type="AlphaFoldDB" id="A0AAW1APV3"/>
<name>A0AAW1APV3_CROAD</name>
<sequence length="344" mass="37728">MARLKGSLVNVRVYGREDNQVASESASHQPEVGAGRGEGGGSPAGSPRLGLRGAPASAAEPPPQAPPPPGKFVARSPSSHLVAMASPGRRACCCCSCLLLLLLLCAAPERCGALHTKGALPLDTVTFYKVIPKHKYVLVKFDTQYPYGEKQDEFKKVAESSESSSDLLVAEVGISDYGDKQNVELGEKYKLDKDSYPVFYLFQDGDLENPLPYDGQVKASALQRWLKLRGIYMGMPGCLKIFDALANKFVSAAQEPEHRQALLEEGREHLAKAKESERKSAEQYIKIMGKILAQGDQFIPNEISRITKLIDETKMSDGKKEELSKRLNILSSFQKKSNNEKEEL</sequence>
<evidence type="ECO:0000256" key="1">
    <source>
        <dbReference type="ARBA" id="ARBA00014173"/>
    </source>
</evidence>
<feature type="compositionally biased region" description="Gly residues" evidence="3">
    <location>
        <begin position="34"/>
        <end position="43"/>
    </location>
</feature>
<dbReference type="EMBL" id="JAOTOJ010000018">
    <property type="protein sequence ID" value="KAK9391769.1"/>
    <property type="molecule type" value="Genomic_DNA"/>
</dbReference>
<comment type="caution">
    <text evidence="6">The sequence shown here is derived from an EMBL/GenBank/DDBJ whole genome shotgun (WGS) entry which is preliminary data.</text>
</comment>
<evidence type="ECO:0000259" key="4">
    <source>
        <dbReference type="Pfam" id="PF07749"/>
    </source>
</evidence>
<dbReference type="InterPro" id="IPR036356">
    <property type="entry name" value="ERp29_C_sf"/>
</dbReference>
<feature type="compositionally biased region" description="Low complexity" evidence="3">
    <location>
        <begin position="44"/>
        <end position="59"/>
    </location>
</feature>
<dbReference type="Proteomes" id="UP001474421">
    <property type="component" value="Unassembled WGS sequence"/>
</dbReference>
<evidence type="ECO:0000256" key="2">
    <source>
        <dbReference type="ARBA" id="ARBA00022824"/>
    </source>
</evidence>
<gene>
    <name evidence="6" type="ORF">NXF25_018158</name>
</gene>
<dbReference type="FunFam" id="1.20.1150.12:FF:000001">
    <property type="entry name" value="Endoplasmic reticulum resident protein 29"/>
    <property type="match status" value="1"/>
</dbReference>
<dbReference type="PANTHER" id="PTHR12211:SF0">
    <property type="entry name" value="ENDOPLASMIC RETICULUM RESIDENT PROTEIN 29"/>
    <property type="match status" value="1"/>
</dbReference>
<dbReference type="SUPFAM" id="SSF47933">
    <property type="entry name" value="ERP29 C domain-like"/>
    <property type="match status" value="1"/>
</dbReference>
<organism evidence="6 7">
    <name type="scientific">Crotalus adamanteus</name>
    <name type="common">Eastern diamondback rattlesnake</name>
    <dbReference type="NCBI Taxonomy" id="8729"/>
    <lineage>
        <taxon>Eukaryota</taxon>
        <taxon>Metazoa</taxon>
        <taxon>Chordata</taxon>
        <taxon>Craniata</taxon>
        <taxon>Vertebrata</taxon>
        <taxon>Euteleostomi</taxon>
        <taxon>Lepidosauria</taxon>
        <taxon>Squamata</taxon>
        <taxon>Bifurcata</taxon>
        <taxon>Unidentata</taxon>
        <taxon>Episquamata</taxon>
        <taxon>Toxicofera</taxon>
        <taxon>Serpentes</taxon>
        <taxon>Colubroidea</taxon>
        <taxon>Viperidae</taxon>
        <taxon>Crotalinae</taxon>
        <taxon>Crotalus</taxon>
    </lineage>
</organism>
<feature type="domain" description="Endoplasmic reticulum resident protein 29 C-terminal" evidence="4">
    <location>
        <begin position="237"/>
        <end position="333"/>
    </location>
</feature>
<dbReference type="PANTHER" id="PTHR12211">
    <property type="entry name" value="ENDOPLASMIC RETICULUM PROTEIN ERP29"/>
    <property type="match status" value="1"/>
</dbReference>
<dbReference type="Gene3D" id="1.20.1150.12">
    <property type="entry name" value="Endoplasmic reticulum resident protein 29, C-terminal domain"/>
    <property type="match status" value="1"/>
</dbReference>
<dbReference type="Pfam" id="PF07749">
    <property type="entry name" value="ERp29"/>
    <property type="match status" value="1"/>
</dbReference>
<dbReference type="InterPro" id="IPR011679">
    <property type="entry name" value="ERp29_C"/>
</dbReference>
<dbReference type="GO" id="GO:0009306">
    <property type="term" value="P:protein secretion"/>
    <property type="evidence" value="ECO:0007669"/>
    <property type="project" value="InterPro"/>
</dbReference>
<dbReference type="CDD" id="cd00238">
    <property type="entry name" value="ERp29c"/>
    <property type="match status" value="1"/>
</dbReference>
<dbReference type="SUPFAM" id="SSF52833">
    <property type="entry name" value="Thioredoxin-like"/>
    <property type="match status" value="1"/>
</dbReference>
<feature type="domain" description="ERp29 N-terminal" evidence="5">
    <location>
        <begin position="114"/>
        <end position="236"/>
    </location>
</feature>
<proteinExistence type="predicted"/>
<evidence type="ECO:0000313" key="7">
    <source>
        <dbReference type="Proteomes" id="UP001474421"/>
    </source>
</evidence>
<evidence type="ECO:0000256" key="3">
    <source>
        <dbReference type="SAM" id="MobiDB-lite"/>
    </source>
</evidence>
<accession>A0AAW1APV3</accession>
<feature type="region of interest" description="Disordered" evidence="3">
    <location>
        <begin position="19"/>
        <end position="74"/>
    </location>
</feature>
<evidence type="ECO:0000313" key="6">
    <source>
        <dbReference type="EMBL" id="KAK9391769.1"/>
    </source>
</evidence>
<dbReference type="GO" id="GO:0005788">
    <property type="term" value="C:endoplasmic reticulum lumen"/>
    <property type="evidence" value="ECO:0007669"/>
    <property type="project" value="InterPro"/>
</dbReference>
<dbReference type="InterPro" id="IPR012883">
    <property type="entry name" value="ERp29_N"/>
</dbReference>
<protein>
    <recommendedName>
        <fullName evidence="1">Endoplasmic reticulum resident protein 29</fullName>
    </recommendedName>
</protein>
<dbReference type="Gene3D" id="3.40.30.10">
    <property type="entry name" value="Glutaredoxin"/>
    <property type="match status" value="1"/>
</dbReference>
<dbReference type="InterPro" id="IPR016855">
    <property type="entry name" value="ERp29"/>
</dbReference>